<name>A0A2X4W078_LEDLE</name>
<dbReference type="Pfam" id="PF00797">
    <property type="entry name" value="Acetyltransf_2"/>
    <property type="match status" value="1"/>
</dbReference>
<dbReference type="GO" id="GO:0016407">
    <property type="term" value="F:acetyltransferase activity"/>
    <property type="evidence" value="ECO:0007669"/>
    <property type="project" value="InterPro"/>
</dbReference>
<dbReference type="STRING" id="1348624.GCA_001591545_00025"/>
<dbReference type="KEGG" id="blen:NCTC4824_00925"/>
<proteinExistence type="inferred from homology"/>
<organism evidence="2 3">
    <name type="scientific">Lederbergia lenta</name>
    <name type="common">Bacillus lentus</name>
    <dbReference type="NCBI Taxonomy" id="1467"/>
    <lineage>
        <taxon>Bacteria</taxon>
        <taxon>Bacillati</taxon>
        <taxon>Bacillota</taxon>
        <taxon>Bacilli</taxon>
        <taxon>Bacillales</taxon>
        <taxon>Bacillaceae</taxon>
        <taxon>Lederbergia</taxon>
    </lineage>
</organism>
<evidence type="ECO:0000313" key="2">
    <source>
        <dbReference type="EMBL" id="SQI53488.1"/>
    </source>
</evidence>
<evidence type="ECO:0000256" key="1">
    <source>
        <dbReference type="ARBA" id="ARBA00006547"/>
    </source>
</evidence>
<gene>
    <name evidence="2" type="ORF">NCTC4824_00925</name>
</gene>
<dbReference type="Gene3D" id="3.30.2140.20">
    <property type="match status" value="1"/>
</dbReference>
<dbReference type="PANTHER" id="PTHR11786:SF0">
    <property type="entry name" value="ARYLAMINE N-ACETYLTRANSFERASE 4-RELATED"/>
    <property type="match status" value="1"/>
</dbReference>
<dbReference type="PANTHER" id="PTHR11786">
    <property type="entry name" value="N-HYDROXYARYLAMINE O-ACETYLTRANSFERASE"/>
    <property type="match status" value="1"/>
</dbReference>
<sequence length="265" mass="31044">MEQVVETYLKHLRLKWERPSLNYLQRLIQHQLSLVPYESFSKFHYFSLAPDYIPPFPLFVQNLLDKGWGGTCFTLNMNFARLLSELGFECSLVRVEPGHIAIMVEVAGKKYYVDVGYGSPIMKPIELEAKPQHIMHGFGEEIIFTKLSADTYEIDRRSNGKTFVKKQINWVPLAESDITEDIRSSYLDNDDNITMRRITAVRFNGHQCFYLRNRSMKVMTFRNISEIKMTNFDRWAKLIQEVYQIETNSLSGTLDFLEERGVKLF</sequence>
<comment type="similarity">
    <text evidence="1">Belongs to the arylamine N-acetyltransferase family.</text>
</comment>
<dbReference type="Proteomes" id="UP000249134">
    <property type="component" value="Chromosome 1"/>
</dbReference>
<dbReference type="SUPFAM" id="SSF54001">
    <property type="entry name" value="Cysteine proteinases"/>
    <property type="match status" value="1"/>
</dbReference>
<dbReference type="InterPro" id="IPR038765">
    <property type="entry name" value="Papain-like_cys_pep_sf"/>
</dbReference>
<protein>
    <submittedName>
        <fullName evidence="2">N-acetyltransferase</fullName>
    </submittedName>
</protein>
<keyword evidence="2" id="KW-0808">Transferase</keyword>
<dbReference type="InterPro" id="IPR001447">
    <property type="entry name" value="Arylamine_N-AcTrfase"/>
</dbReference>
<dbReference type="AlphaFoldDB" id="A0A2X4W078"/>
<accession>A0A2X4W078</accession>
<keyword evidence="3" id="KW-1185">Reference proteome</keyword>
<dbReference type="EMBL" id="LS483476">
    <property type="protein sequence ID" value="SQI53488.1"/>
    <property type="molecule type" value="Genomic_DNA"/>
</dbReference>
<dbReference type="InterPro" id="IPR053710">
    <property type="entry name" value="Arylamine_NAT_domain_sf"/>
</dbReference>
<dbReference type="RefSeq" id="WP_066135693.1">
    <property type="nucleotide sequence ID" value="NZ_CBCSGM010000001.1"/>
</dbReference>
<evidence type="ECO:0000313" key="3">
    <source>
        <dbReference type="Proteomes" id="UP000249134"/>
    </source>
</evidence>
<reference evidence="2 3" key="1">
    <citation type="submission" date="2018-06" db="EMBL/GenBank/DDBJ databases">
        <authorList>
            <consortium name="Pathogen Informatics"/>
            <person name="Doyle S."/>
        </authorList>
    </citation>
    <scope>NUCLEOTIDE SEQUENCE [LARGE SCALE GENOMIC DNA]</scope>
    <source>
        <strain evidence="2 3">NCTC4824</strain>
    </source>
</reference>